<feature type="signal peptide" evidence="12">
    <location>
        <begin position="1"/>
        <end position="22"/>
    </location>
</feature>
<evidence type="ECO:0000256" key="11">
    <source>
        <dbReference type="ARBA" id="ARBA00023316"/>
    </source>
</evidence>
<dbReference type="EMBL" id="SDEE01000177">
    <property type="protein sequence ID" value="RXW19907.1"/>
    <property type="molecule type" value="Genomic_DNA"/>
</dbReference>
<organism evidence="14 15">
    <name type="scientific">Candolleomyces aberdarensis</name>
    <dbReference type="NCBI Taxonomy" id="2316362"/>
    <lineage>
        <taxon>Eukaryota</taxon>
        <taxon>Fungi</taxon>
        <taxon>Dikarya</taxon>
        <taxon>Basidiomycota</taxon>
        <taxon>Agaricomycotina</taxon>
        <taxon>Agaricomycetes</taxon>
        <taxon>Agaricomycetidae</taxon>
        <taxon>Agaricales</taxon>
        <taxon>Agaricineae</taxon>
        <taxon>Psathyrellaceae</taxon>
        <taxon>Candolleomyces</taxon>
    </lineage>
</organism>
<evidence type="ECO:0000259" key="13">
    <source>
        <dbReference type="PROSITE" id="PS51677"/>
    </source>
</evidence>
<evidence type="ECO:0000256" key="2">
    <source>
        <dbReference type="ARBA" id="ARBA00004609"/>
    </source>
</evidence>
<dbReference type="CDD" id="cd10951">
    <property type="entry name" value="CE4_ClCDA_like"/>
    <property type="match status" value="1"/>
</dbReference>
<keyword evidence="4" id="KW-0336">GPI-anchor</keyword>
<dbReference type="GO" id="GO:0005886">
    <property type="term" value="C:plasma membrane"/>
    <property type="evidence" value="ECO:0007669"/>
    <property type="project" value="UniProtKB-SubCell"/>
</dbReference>
<evidence type="ECO:0000256" key="8">
    <source>
        <dbReference type="ARBA" id="ARBA00023136"/>
    </source>
</evidence>
<keyword evidence="3" id="KW-1003">Cell membrane</keyword>
<comment type="caution">
    <text evidence="14">The sequence shown here is derived from an EMBL/GenBank/DDBJ whole genome shotgun (WGS) entry which is preliminary data.</text>
</comment>
<dbReference type="GO" id="GO:0098552">
    <property type="term" value="C:side of membrane"/>
    <property type="evidence" value="ECO:0007669"/>
    <property type="project" value="UniProtKB-KW"/>
</dbReference>
<keyword evidence="4" id="KW-0325">Glycoprotein</keyword>
<dbReference type="GO" id="GO:0046872">
    <property type="term" value="F:metal ion binding"/>
    <property type="evidence" value="ECO:0007669"/>
    <property type="project" value="UniProtKB-KW"/>
</dbReference>
<keyword evidence="5" id="KW-0479">Metal-binding</keyword>
<dbReference type="Pfam" id="PF01522">
    <property type="entry name" value="Polysacc_deac_1"/>
    <property type="match status" value="1"/>
</dbReference>
<feature type="domain" description="NodB homology" evidence="13">
    <location>
        <begin position="47"/>
        <end position="232"/>
    </location>
</feature>
<name>A0A4Q2DJ70_9AGAR</name>
<dbReference type="PROSITE" id="PS51677">
    <property type="entry name" value="NODB"/>
    <property type="match status" value="1"/>
</dbReference>
<dbReference type="STRING" id="2316362.A0A4Q2DJ70"/>
<dbReference type="GO" id="GO:0005975">
    <property type="term" value="P:carbohydrate metabolic process"/>
    <property type="evidence" value="ECO:0007669"/>
    <property type="project" value="InterPro"/>
</dbReference>
<comment type="subcellular location">
    <subcellularLocation>
        <location evidence="2">Cell membrane</location>
        <topology evidence="2">Lipid-anchor</topology>
        <topology evidence="2">GPI-anchor</topology>
    </subcellularLocation>
</comment>
<evidence type="ECO:0000256" key="9">
    <source>
        <dbReference type="ARBA" id="ARBA00023277"/>
    </source>
</evidence>
<evidence type="ECO:0000256" key="7">
    <source>
        <dbReference type="ARBA" id="ARBA00022801"/>
    </source>
</evidence>
<dbReference type="Proteomes" id="UP000290288">
    <property type="component" value="Unassembled WGS sequence"/>
</dbReference>
<dbReference type="PANTHER" id="PTHR46471:SF2">
    <property type="entry name" value="CHITIN DEACETYLASE-RELATED"/>
    <property type="match status" value="1"/>
</dbReference>
<dbReference type="Gene3D" id="3.20.20.370">
    <property type="entry name" value="Glycoside hydrolase/deacetylase"/>
    <property type="match status" value="1"/>
</dbReference>
<keyword evidence="15" id="KW-1185">Reference proteome</keyword>
<dbReference type="InterPro" id="IPR011330">
    <property type="entry name" value="Glyco_hydro/deAcase_b/a-brl"/>
</dbReference>
<comment type="cofactor">
    <cofactor evidence="1">
        <name>Co(2+)</name>
        <dbReference type="ChEBI" id="CHEBI:48828"/>
    </cofactor>
</comment>
<keyword evidence="8" id="KW-0472">Membrane</keyword>
<evidence type="ECO:0000256" key="6">
    <source>
        <dbReference type="ARBA" id="ARBA00022729"/>
    </source>
</evidence>
<keyword evidence="7" id="KW-0378">Hydrolase</keyword>
<dbReference type="OrthoDB" id="2125469at2759"/>
<evidence type="ECO:0000313" key="15">
    <source>
        <dbReference type="Proteomes" id="UP000290288"/>
    </source>
</evidence>
<feature type="chain" id="PRO_5020565020" description="NodB homology domain-containing protein" evidence="12">
    <location>
        <begin position="23"/>
        <end position="269"/>
    </location>
</feature>
<evidence type="ECO:0000256" key="4">
    <source>
        <dbReference type="ARBA" id="ARBA00022622"/>
    </source>
</evidence>
<dbReference type="SUPFAM" id="SSF88713">
    <property type="entry name" value="Glycoside hydrolase/deacetylase"/>
    <property type="match status" value="1"/>
</dbReference>
<sequence>MILRYLFAFYCVALGLSGAALGAPIQEEAPLEKRQAGQLITRCTVPNTVGMSFDDGPYNYLHDIVNTLKANNATATFFFSGNNWNCIYNTDAAERVQYAYNNGMHVASHTWRHGDLATMNWDLIHDEMWRVEQALLKIVGAYPAFMRPPYGSYNSLVLEAARVRGQAVVTWDFDSQDSMGASAQQSINLYQQKIQQHPSTILPLNHETYSSTAYTVLPAILPKLKAAGYRVVDVATCLGLPKYQRTTAPSPRDVRSSDPLIFMIANIDV</sequence>
<dbReference type="InterPro" id="IPR002509">
    <property type="entry name" value="NODB_dom"/>
</dbReference>
<keyword evidence="9" id="KW-0119">Carbohydrate metabolism</keyword>
<evidence type="ECO:0000256" key="3">
    <source>
        <dbReference type="ARBA" id="ARBA00022475"/>
    </source>
</evidence>
<evidence type="ECO:0000256" key="12">
    <source>
        <dbReference type="SAM" id="SignalP"/>
    </source>
</evidence>
<evidence type="ECO:0000256" key="10">
    <source>
        <dbReference type="ARBA" id="ARBA00023288"/>
    </source>
</evidence>
<protein>
    <recommendedName>
        <fullName evidence="13">NodB homology domain-containing protein</fullName>
    </recommendedName>
</protein>
<evidence type="ECO:0000256" key="1">
    <source>
        <dbReference type="ARBA" id="ARBA00001941"/>
    </source>
</evidence>
<evidence type="ECO:0000256" key="5">
    <source>
        <dbReference type="ARBA" id="ARBA00022723"/>
    </source>
</evidence>
<keyword evidence="10" id="KW-0449">Lipoprotein</keyword>
<accession>A0A4Q2DJ70</accession>
<keyword evidence="6 12" id="KW-0732">Signal</keyword>
<proteinExistence type="predicted"/>
<dbReference type="GO" id="GO:0016810">
    <property type="term" value="F:hydrolase activity, acting on carbon-nitrogen (but not peptide) bonds"/>
    <property type="evidence" value="ECO:0007669"/>
    <property type="project" value="InterPro"/>
</dbReference>
<keyword evidence="11" id="KW-0961">Cell wall biogenesis/degradation</keyword>
<dbReference type="GO" id="GO:0071555">
    <property type="term" value="P:cell wall organization"/>
    <property type="evidence" value="ECO:0007669"/>
    <property type="project" value="UniProtKB-KW"/>
</dbReference>
<gene>
    <name evidence="14" type="ORF">EST38_g5952</name>
</gene>
<evidence type="ECO:0000313" key="14">
    <source>
        <dbReference type="EMBL" id="RXW19907.1"/>
    </source>
</evidence>
<reference evidence="14 15" key="1">
    <citation type="submission" date="2019-01" db="EMBL/GenBank/DDBJ databases">
        <title>Draft genome sequence of Psathyrella aberdarensis IHI B618.</title>
        <authorList>
            <person name="Buettner E."/>
            <person name="Kellner H."/>
        </authorList>
    </citation>
    <scope>NUCLEOTIDE SEQUENCE [LARGE SCALE GENOMIC DNA]</scope>
    <source>
        <strain evidence="14 15">IHI B618</strain>
    </source>
</reference>
<dbReference type="PANTHER" id="PTHR46471">
    <property type="entry name" value="CHITIN DEACETYLASE"/>
    <property type="match status" value="1"/>
</dbReference>
<dbReference type="AlphaFoldDB" id="A0A4Q2DJ70"/>